<organism evidence="7 8">
    <name type="scientific">Paenibacillus lycopersici</name>
    <dbReference type="NCBI Taxonomy" id="2704462"/>
    <lineage>
        <taxon>Bacteria</taxon>
        <taxon>Bacillati</taxon>
        <taxon>Bacillota</taxon>
        <taxon>Bacilli</taxon>
        <taxon>Bacillales</taxon>
        <taxon>Paenibacillaceae</taxon>
        <taxon>Paenibacillus</taxon>
    </lineage>
</organism>
<gene>
    <name evidence="7" type="ORF">GXP70_10150</name>
</gene>
<reference evidence="7 8" key="1">
    <citation type="submission" date="2020-01" db="EMBL/GenBank/DDBJ databases">
        <title>Paenibacillus sp. nov., isolated from tomato rhizosphere.</title>
        <authorList>
            <person name="Weon H.-Y."/>
            <person name="Lee S.A."/>
        </authorList>
    </citation>
    <scope>NUCLEOTIDE SEQUENCE [LARGE SCALE GENOMIC DNA]</scope>
    <source>
        <strain evidence="7 8">12200R-189</strain>
    </source>
</reference>
<evidence type="ECO:0000313" key="8">
    <source>
        <dbReference type="Proteomes" id="UP000476064"/>
    </source>
</evidence>
<dbReference type="PANTHER" id="PTHR21016">
    <property type="entry name" value="BETA-AMYLOID BINDING PROTEIN-RELATED"/>
    <property type="match status" value="1"/>
</dbReference>
<evidence type="ECO:0000256" key="3">
    <source>
        <dbReference type="ARBA" id="ARBA00022989"/>
    </source>
</evidence>
<evidence type="ECO:0000256" key="5">
    <source>
        <dbReference type="SAM" id="Phobius"/>
    </source>
</evidence>
<feature type="transmembrane region" description="Helical" evidence="5">
    <location>
        <begin position="44"/>
        <end position="62"/>
    </location>
</feature>
<proteinExistence type="predicted"/>
<dbReference type="Proteomes" id="UP000476064">
    <property type="component" value="Chromosome"/>
</dbReference>
<protein>
    <submittedName>
        <fullName evidence="7">TM2 domain-containing protein</fullName>
    </submittedName>
</protein>
<dbReference type="EMBL" id="CP048209">
    <property type="protein sequence ID" value="QHT63846.1"/>
    <property type="molecule type" value="Genomic_DNA"/>
</dbReference>
<keyword evidence="8" id="KW-1185">Reference proteome</keyword>
<evidence type="ECO:0000256" key="1">
    <source>
        <dbReference type="ARBA" id="ARBA00004141"/>
    </source>
</evidence>
<dbReference type="Pfam" id="PF05154">
    <property type="entry name" value="TM2"/>
    <property type="match status" value="1"/>
</dbReference>
<name>A0A6C0G7Y3_9BACL</name>
<evidence type="ECO:0000259" key="6">
    <source>
        <dbReference type="Pfam" id="PF05154"/>
    </source>
</evidence>
<evidence type="ECO:0000256" key="4">
    <source>
        <dbReference type="ARBA" id="ARBA00023136"/>
    </source>
</evidence>
<dbReference type="AlphaFoldDB" id="A0A6C0G7Y3"/>
<keyword evidence="4 5" id="KW-0472">Membrane</keyword>
<keyword evidence="3 5" id="KW-1133">Transmembrane helix</keyword>
<sequence>MCGLQVEELKSAQPNIVINNSNVNTNTNTNVAGVYGAGKQKNKWVALALCFFLGVLGAHRFYEGKVGTGILYFFTWGIFGIGALIDFFILLFKPNPYYV</sequence>
<dbReference type="PANTHER" id="PTHR21016:SF25">
    <property type="entry name" value="TM2 DOMAIN-CONTAINING PROTEIN DDB_G0277895-RELATED"/>
    <property type="match status" value="1"/>
</dbReference>
<feature type="transmembrane region" description="Helical" evidence="5">
    <location>
        <begin position="69"/>
        <end position="92"/>
    </location>
</feature>
<evidence type="ECO:0000313" key="7">
    <source>
        <dbReference type="EMBL" id="QHT63846.1"/>
    </source>
</evidence>
<feature type="domain" description="TM2" evidence="6">
    <location>
        <begin position="40"/>
        <end position="88"/>
    </location>
</feature>
<comment type="subcellular location">
    <subcellularLocation>
        <location evidence="1">Membrane</location>
        <topology evidence="1">Multi-pass membrane protein</topology>
    </subcellularLocation>
</comment>
<dbReference type="InterPro" id="IPR007829">
    <property type="entry name" value="TM2"/>
</dbReference>
<accession>A0A6C0G7Y3</accession>
<dbReference type="KEGG" id="plyc:GXP70_10150"/>
<dbReference type="GO" id="GO:0016020">
    <property type="term" value="C:membrane"/>
    <property type="evidence" value="ECO:0007669"/>
    <property type="project" value="UniProtKB-SubCell"/>
</dbReference>
<keyword evidence="2 5" id="KW-0812">Transmembrane</keyword>
<dbReference type="InterPro" id="IPR050932">
    <property type="entry name" value="TM2D1-3-like"/>
</dbReference>
<evidence type="ECO:0000256" key="2">
    <source>
        <dbReference type="ARBA" id="ARBA00022692"/>
    </source>
</evidence>